<reference evidence="1 2" key="2">
    <citation type="submission" date="2018-03" db="EMBL/GenBank/DDBJ databases">
        <title>The comparative genomics of Bifidobacterium callitrichos reflects dietary carbohydrate utilization within the common marmoset gut.</title>
        <authorList>
            <person name="Rani A."/>
        </authorList>
    </citation>
    <scope>NUCLEOTIDE SEQUENCE [LARGE SCALE GENOMIC DNA]</scope>
    <source>
        <strain evidence="1 2">UMA51805</strain>
    </source>
</reference>
<protein>
    <submittedName>
        <fullName evidence="1">Uncharacterized protein</fullName>
    </submittedName>
</protein>
<reference evidence="2" key="1">
    <citation type="submission" date="2017-09" db="EMBL/GenBank/DDBJ databases">
        <authorList>
            <person name="Sela D.A."/>
            <person name="Albert K."/>
        </authorList>
    </citation>
    <scope>NUCLEOTIDE SEQUENCE [LARGE SCALE GENOMIC DNA]</scope>
    <source>
        <strain evidence="2">UMA51805</strain>
    </source>
</reference>
<evidence type="ECO:0000313" key="2">
    <source>
        <dbReference type="Proteomes" id="UP000240228"/>
    </source>
</evidence>
<dbReference type="EMBL" id="NWTX01000014">
    <property type="protein sequence ID" value="PST45990.1"/>
    <property type="molecule type" value="Genomic_DNA"/>
</dbReference>
<proteinExistence type="predicted"/>
<dbReference type="Proteomes" id="UP000240228">
    <property type="component" value="Unassembled WGS sequence"/>
</dbReference>
<sequence length="70" mass="7998">MSLTHTVRASFSLLARTLWRGDCDCFDGTQRSGFPHRRFAVRALAHVQGGGMRRQRMHARDVLRDMRGIA</sequence>
<gene>
    <name evidence="1" type="ORF">CPA40_07855</name>
</gene>
<accession>A0A2T3G915</accession>
<evidence type="ECO:0000313" key="1">
    <source>
        <dbReference type="EMBL" id="PST45990.1"/>
    </source>
</evidence>
<dbReference type="AlphaFoldDB" id="A0A2T3G915"/>
<comment type="caution">
    <text evidence="1">The sequence shown here is derived from an EMBL/GenBank/DDBJ whole genome shotgun (WGS) entry which is preliminary data.</text>
</comment>
<organism evidence="1 2">
    <name type="scientific">Bifidobacterium callitrichos</name>
    <dbReference type="NCBI Taxonomy" id="762209"/>
    <lineage>
        <taxon>Bacteria</taxon>
        <taxon>Bacillati</taxon>
        <taxon>Actinomycetota</taxon>
        <taxon>Actinomycetes</taxon>
        <taxon>Bifidobacteriales</taxon>
        <taxon>Bifidobacteriaceae</taxon>
        <taxon>Bifidobacterium</taxon>
    </lineage>
</organism>
<name>A0A2T3G915_9BIFI</name>
<keyword evidence="2" id="KW-1185">Reference proteome</keyword>